<name>A0A8T0VHT1_PANVG</name>
<feature type="compositionally biased region" description="Basic and acidic residues" evidence="1">
    <location>
        <begin position="245"/>
        <end position="257"/>
    </location>
</feature>
<evidence type="ECO:0000313" key="3">
    <source>
        <dbReference type="Proteomes" id="UP000823388"/>
    </source>
</evidence>
<feature type="compositionally biased region" description="Low complexity" evidence="1">
    <location>
        <begin position="61"/>
        <end position="78"/>
    </location>
</feature>
<feature type="compositionally biased region" description="Basic and acidic residues" evidence="1">
    <location>
        <begin position="334"/>
        <end position="350"/>
    </location>
</feature>
<feature type="compositionally biased region" description="Pro residues" evidence="1">
    <location>
        <begin position="229"/>
        <end position="244"/>
    </location>
</feature>
<dbReference type="AlphaFoldDB" id="A0A8T0VHT1"/>
<feature type="region of interest" description="Disordered" evidence="1">
    <location>
        <begin position="135"/>
        <end position="157"/>
    </location>
</feature>
<feature type="compositionally biased region" description="Polar residues" evidence="1">
    <location>
        <begin position="1"/>
        <end position="13"/>
    </location>
</feature>
<sequence length="350" mass="36287">MTGRARSNSTPSLPSRAPSGKSAPRVDSLPEAQRPRRRRPAARSGQCEAAPAKGSERTKPSLAAGRGAARSGLTSARSPSDAASWLPAAPRWSHYPSPARPPLKLVGRGRIGSWRSGASRQAVLGLSSERHNGLELRRRGQSSCGAELRAARGGPRPARVELGEGWEAWPALEAQAVRVALEAWPALEALVALTEPRRRSPGRAAPHPAPARWAAPPPSPGHSSQGRGAPPPLHGPPLARPPLAKPERAELDTEAGRRHSGGGPSPAARAAPRPAAAREAGVGGARHSGGGRARDKGGARRGGGAPASAKLGARHKADGRGEAGRRGRSSGSCGRREREERLGDRHAGPM</sequence>
<accession>A0A8T0VHT1</accession>
<organism evidence="2 3">
    <name type="scientific">Panicum virgatum</name>
    <name type="common">Blackwell switchgrass</name>
    <dbReference type="NCBI Taxonomy" id="38727"/>
    <lineage>
        <taxon>Eukaryota</taxon>
        <taxon>Viridiplantae</taxon>
        <taxon>Streptophyta</taxon>
        <taxon>Embryophyta</taxon>
        <taxon>Tracheophyta</taxon>
        <taxon>Spermatophyta</taxon>
        <taxon>Magnoliopsida</taxon>
        <taxon>Liliopsida</taxon>
        <taxon>Poales</taxon>
        <taxon>Poaceae</taxon>
        <taxon>PACMAD clade</taxon>
        <taxon>Panicoideae</taxon>
        <taxon>Panicodae</taxon>
        <taxon>Paniceae</taxon>
        <taxon>Panicinae</taxon>
        <taxon>Panicum</taxon>
        <taxon>Panicum sect. Hiantes</taxon>
    </lineage>
</organism>
<reference evidence="2" key="1">
    <citation type="submission" date="2020-05" db="EMBL/GenBank/DDBJ databases">
        <title>WGS assembly of Panicum virgatum.</title>
        <authorList>
            <person name="Lovell J.T."/>
            <person name="Jenkins J."/>
            <person name="Shu S."/>
            <person name="Juenger T.E."/>
            <person name="Schmutz J."/>
        </authorList>
    </citation>
    <scope>NUCLEOTIDE SEQUENCE</scope>
    <source>
        <strain evidence="2">AP13</strain>
    </source>
</reference>
<feature type="region of interest" description="Disordered" evidence="1">
    <location>
        <begin position="192"/>
        <end position="350"/>
    </location>
</feature>
<proteinExistence type="predicted"/>
<feature type="region of interest" description="Disordered" evidence="1">
    <location>
        <begin position="1"/>
        <end position="102"/>
    </location>
</feature>
<evidence type="ECO:0000313" key="2">
    <source>
        <dbReference type="EMBL" id="KAG2635822.1"/>
    </source>
</evidence>
<keyword evidence="3" id="KW-1185">Reference proteome</keyword>
<comment type="caution">
    <text evidence="2">The sequence shown here is derived from an EMBL/GenBank/DDBJ whole genome shotgun (WGS) entry which is preliminary data.</text>
</comment>
<feature type="compositionally biased region" description="Basic and acidic residues" evidence="1">
    <location>
        <begin position="315"/>
        <end position="325"/>
    </location>
</feature>
<gene>
    <name evidence="2" type="ORF">PVAP13_2NG385506</name>
</gene>
<dbReference type="Proteomes" id="UP000823388">
    <property type="component" value="Chromosome 2N"/>
</dbReference>
<dbReference type="EMBL" id="CM029040">
    <property type="protein sequence ID" value="KAG2635822.1"/>
    <property type="molecule type" value="Genomic_DNA"/>
</dbReference>
<feature type="compositionally biased region" description="Low complexity" evidence="1">
    <location>
        <begin position="265"/>
        <end position="280"/>
    </location>
</feature>
<feature type="compositionally biased region" description="Gly residues" evidence="1">
    <location>
        <begin position="281"/>
        <end position="291"/>
    </location>
</feature>
<evidence type="ECO:0000256" key="1">
    <source>
        <dbReference type="SAM" id="MobiDB-lite"/>
    </source>
</evidence>
<feature type="compositionally biased region" description="Low complexity" evidence="1">
    <location>
        <begin position="202"/>
        <end position="214"/>
    </location>
</feature>
<protein>
    <submittedName>
        <fullName evidence="2">Uncharacterized protein</fullName>
    </submittedName>
</protein>